<gene>
    <name evidence="1" type="ORF">RW095_05375</name>
</gene>
<dbReference type="RefSeq" id="WP_317014973.1">
    <property type="nucleotide sequence ID" value="NZ_CP136511.1"/>
</dbReference>
<accession>A0ABZ0EB46</accession>
<sequence length="196" mass="21340">MRLLTYLCFAVAIDLSAALALYLMQDRLLLPSTPGTADLRTLIGSGSHVDAWKARGRYAGSVVKPTEREPRGKFVVDRSNAESAEAKMPLAQVFMRAGCRVVIASSGVLQSGFVGRSERANFKPRVQSLRSSTFTTASADYCRCSRYPSLRKQRQYAVPAAMRTAAAQVAGALPHNNEQFISIAKPHHQPATSPSR</sequence>
<evidence type="ECO:0000313" key="1">
    <source>
        <dbReference type="EMBL" id="WOD13457.1"/>
    </source>
</evidence>
<dbReference type="Proteomes" id="UP001302652">
    <property type="component" value="Chromosome 3"/>
</dbReference>
<dbReference type="EMBL" id="CP136511">
    <property type="protein sequence ID" value="WOD13457.1"/>
    <property type="molecule type" value="Genomic_DNA"/>
</dbReference>
<protein>
    <submittedName>
        <fullName evidence="1">Uncharacterized protein</fullName>
    </submittedName>
</protein>
<proteinExistence type="predicted"/>
<name>A0ABZ0EB46_9BURK</name>
<evidence type="ECO:0000313" key="2">
    <source>
        <dbReference type="Proteomes" id="UP001302652"/>
    </source>
</evidence>
<keyword evidence="2" id="KW-1185">Reference proteome</keyword>
<organism evidence="1 2">
    <name type="scientific">Paraburkholderia kirstenboschensis</name>
    <dbReference type="NCBI Taxonomy" id="1245436"/>
    <lineage>
        <taxon>Bacteria</taxon>
        <taxon>Pseudomonadati</taxon>
        <taxon>Pseudomonadota</taxon>
        <taxon>Betaproteobacteria</taxon>
        <taxon>Burkholderiales</taxon>
        <taxon>Burkholderiaceae</taxon>
        <taxon>Paraburkholderia</taxon>
    </lineage>
</organism>
<reference evidence="1 2" key="1">
    <citation type="submission" date="2023-10" db="EMBL/GenBank/DDBJ databases">
        <title>Surface-active antibiotics is a multifunctional adaptation for post-fire microbes.</title>
        <authorList>
            <person name="Liu M.D."/>
            <person name="Du Y."/>
            <person name="Koupaei S.K."/>
            <person name="Kim N.R."/>
            <person name="Zhang W."/>
            <person name="Traxler M.F."/>
        </authorList>
    </citation>
    <scope>NUCLEOTIDE SEQUENCE [LARGE SCALE GENOMIC DNA]</scope>
    <source>
        <strain evidence="1 2">F3</strain>
    </source>
</reference>